<protein>
    <submittedName>
        <fullName evidence="9">AAA family ATPase</fullName>
    </submittedName>
</protein>
<feature type="domain" description="AAA+ ATPase" evidence="8">
    <location>
        <begin position="47"/>
        <end position="224"/>
    </location>
</feature>
<evidence type="ECO:0000313" key="10">
    <source>
        <dbReference type="Proteomes" id="UP000680588"/>
    </source>
</evidence>
<gene>
    <name evidence="9" type="ORF">KG104_09250</name>
</gene>
<keyword evidence="4" id="KW-0410">Iron transport</keyword>
<dbReference type="GO" id="GO:0006302">
    <property type="term" value="P:double-strand break repair"/>
    <property type="evidence" value="ECO:0007669"/>
    <property type="project" value="InterPro"/>
</dbReference>
<dbReference type="PANTHER" id="PTHR42771">
    <property type="entry name" value="IRON(3+)-HYDROXAMATE IMPORT ATP-BINDING PROTEIN FHUC"/>
    <property type="match status" value="1"/>
</dbReference>
<dbReference type="GO" id="GO:0016887">
    <property type="term" value="F:ATP hydrolysis activity"/>
    <property type="evidence" value="ECO:0007669"/>
    <property type="project" value="InterPro"/>
</dbReference>
<keyword evidence="7" id="KW-0472">Membrane</keyword>
<dbReference type="InterPro" id="IPR038729">
    <property type="entry name" value="Rad50/SbcC_AAA"/>
</dbReference>
<dbReference type="GO" id="GO:0005886">
    <property type="term" value="C:plasma membrane"/>
    <property type="evidence" value="ECO:0007669"/>
    <property type="project" value="UniProtKB-SubCell"/>
</dbReference>
<evidence type="ECO:0000313" key="9">
    <source>
        <dbReference type="EMBL" id="QWQ34755.1"/>
    </source>
</evidence>
<evidence type="ECO:0000256" key="7">
    <source>
        <dbReference type="ARBA" id="ARBA00023136"/>
    </source>
</evidence>
<dbReference type="SUPFAM" id="SSF52540">
    <property type="entry name" value="P-loop containing nucleoside triphosphate hydrolases"/>
    <property type="match status" value="1"/>
</dbReference>
<proteinExistence type="predicted"/>
<keyword evidence="2" id="KW-0813">Transport</keyword>
<dbReference type="InterPro" id="IPR003959">
    <property type="entry name" value="ATPase_AAA_core"/>
</dbReference>
<evidence type="ECO:0000256" key="2">
    <source>
        <dbReference type="ARBA" id="ARBA00022448"/>
    </source>
</evidence>
<evidence type="ECO:0000256" key="6">
    <source>
        <dbReference type="ARBA" id="ARBA00023065"/>
    </source>
</evidence>
<dbReference type="RefSeq" id="WP_207346821.1">
    <property type="nucleotide sequence ID" value="NZ_CP076456.1"/>
</dbReference>
<dbReference type="Pfam" id="PF13476">
    <property type="entry name" value="AAA_23"/>
    <property type="match status" value="1"/>
</dbReference>
<evidence type="ECO:0000256" key="1">
    <source>
        <dbReference type="ARBA" id="ARBA00004202"/>
    </source>
</evidence>
<keyword evidence="10" id="KW-1185">Reference proteome</keyword>
<dbReference type="InterPro" id="IPR003593">
    <property type="entry name" value="AAA+_ATPase"/>
</dbReference>
<accession>A0A975PBN6</accession>
<dbReference type="AlphaFoldDB" id="A0A975PBN6"/>
<comment type="subcellular location">
    <subcellularLocation>
        <location evidence="1">Cell membrane</location>
        <topology evidence="1">Peripheral membrane protein</topology>
    </subcellularLocation>
</comment>
<keyword evidence="5" id="KW-0408">Iron</keyword>
<keyword evidence="3" id="KW-1003">Cell membrane</keyword>
<dbReference type="CDD" id="cd00267">
    <property type="entry name" value="ABC_ATPase"/>
    <property type="match status" value="1"/>
</dbReference>
<dbReference type="Proteomes" id="UP000680588">
    <property type="component" value="Chromosome"/>
</dbReference>
<name>A0A975PBN6_9MICC</name>
<dbReference type="Pfam" id="PF13304">
    <property type="entry name" value="AAA_21"/>
    <property type="match status" value="1"/>
</dbReference>
<keyword evidence="6" id="KW-0406">Ion transport</keyword>
<sequence length="244" mass="26520">MRESRGLDDARLVREVRVRLDADIPKDRWPANIPAVAAVVDSGLELPPGVTFLVGENGSGKSTLVEAVAAAYGLGPEGGSVHSAHSTHGTESPLSSWISLVRQAGAPKWGFFLRAETMHGFYTFQDQLEGGHDFHTMSHGESFLAVAETYLDSPGFYCLDEPEAALSFSSTLAMIGVLDDLAANGSQILCATHSPVLASLPGATIYETGEHGIARRNWEDLDLVSNWKSYLNEPRRYLRHILDR</sequence>
<dbReference type="InterPro" id="IPR027417">
    <property type="entry name" value="P-loop_NTPase"/>
</dbReference>
<dbReference type="Gene3D" id="3.40.50.300">
    <property type="entry name" value="P-loop containing nucleotide triphosphate hydrolases"/>
    <property type="match status" value="2"/>
</dbReference>
<dbReference type="GO" id="GO:0005524">
    <property type="term" value="F:ATP binding"/>
    <property type="evidence" value="ECO:0007669"/>
    <property type="project" value="InterPro"/>
</dbReference>
<evidence type="ECO:0000256" key="4">
    <source>
        <dbReference type="ARBA" id="ARBA00022496"/>
    </source>
</evidence>
<evidence type="ECO:0000259" key="8">
    <source>
        <dbReference type="SMART" id="SM00382"/>
    </source>
</evidence>
<evidence type="ECO:0000256" key="3">
    <source>
        <dbReference type="ARBA" id="ARBA00022475"/>
    </source>
</evidence>
<dbReference type="GO" id="GO:0006826">
    <property type="term" value="P:iron ion transport"/>
    <property type="evidence" value="ECO:0007669"/>
    <property type="project" value="UniProtKB-KW"/>
</dbReference>
<dbReference type="EMBL" id="CP076456">
    <property type="protein sequence ID" value="QWQ34755.1"/>
    <property type="molecule type" value="Genomic_DNA"/>
</dbReference>
<dbReference type="KEGG" id="asun:KG104_09250"/>
<dbReference type="InterPro" id="IPR051535">
    <property type="entry name" value="Siderophore_ABC-ATPase"/>
</dbReference>
<organism evidence="9 10">
    <name type="scientific">Arthrobacter sunyaminii</name>
    <dbReference type="NCBI Taxonomy" id="2816859"/>
    <lineage>
        <taxon>Bacteria</taxon>
        <taxon>Bacillati</taxon>
        <taxon>Actinomycetota</taxon>
        <taxon>Actinomycetes</taxon>
        <taxon>Micrococcales</taxon>
        <taxon>Micrococcaceae</taxon>
        <taxon>Arthrobacter</taxon>
    </lineage>
</organism>
<dbReference type="PANTHER" id="PTHR42771:SF2">
    <property type="entry name" value="IRON(3+)-HYDROXAMATE IMPORT ATP-BINDING PROTEIN FHUC"/>
    <property type="match status" value="1"/>
</dbReference>
<reference evidence="9" key="1">
    <citation type="submission" date="2021-06" db="EMBL/GenBank/DDBJ databases">
        <title>Novel species in genus Arthrobacter.</title>
        <authorList>
            <person name="Zhang G."/>
        </authorList>
    </citation>
    <scope>NUCLEOTIDE SEQUENCE</scope>
    <source>
        <strain evidence="9">Zg-ZUI122</strain>
    </source>
</reference>
<evidence type="ECO:0000256" key="5">
    <source>
        <dbReference type="ARBA" id="ARBA00023004"/>
    </source>
</evidence>
<dbReference type="SMART" id="SM00382">
    <property type="entry name" value="AAA"/>
    <property type="match status" value="1"/>
</dbReference>